<feature type="compositionally biased region" description="Low complexity" evidence="1">
    <location>
        <begin position="517"/>
        <end position="554"/>
    </location>
</feature>
<feature type="compositionally biased region" description="Gly residues" evidence="1">
    <location>
        <begin position="436"/>
        <end position="458"/>
    </location>
</feature>
<evidence type="ECO:0000259" key="3">
    <source>
        <dbReference type="Pfam" id="PF09362"/>
    </source>
</evidence>
<feature type="region of interest" description="Disordered" evidence="1">
    <location>
        <begin position="362"/>
        <end position="580"/>
    </location>
</feature>
<feature type="compositionally biased region" description="Low complexity" evidence="1">
    <location>
        <begin position="490"/>
        <end position="502"/>
    </location>
</feature>
<accession>A0AAD7EUP7</accession>
<organism evidence="4 5">
    <name type="scientific">Mycena albidolilacea</name>
    <dbReference type="NCBI Taxonomy" id="1033008"/>
    <lineage>
        <taxon>Eukaryota</taxon>
        <taxon>Fungi</taxon>
        <taxon>Dikarya</taxon>
        <taxon>Basidiomycota</taxon>
        <taxon>Agaricomycotina</taxon>
        <taxon>Agaricomycetes</taxon>
        <taxon>Agaricomycetidae</taxon>
        <taxon>Agaricales</taxon>
        <taxon>Marasmiineae</taxon>
        <taxon>Mycenaceae</taxon>
        <taxon>Mycena</taxon>
    </lineage>
</organism>
<reference evidence="4" key="1">
    <citation type="submission" date="2023-03" db="EMBL/GenBank/DDBJ databases">
        <title>Massive genome expansion in bonnet fungi (Mycena s.s.) driven by repeated elements and novel gene families across ecological guilds.</title>
        <authorList>
            <consortium name="Lawrence Berkeley National Laboratory"/>
            <person name="Harder C.B."/>
            <person name="Miyauchi S."/>
            <person name="Viragh M."/>
            <person name="Kuo A."/>
            <person name="Thoen E."/>
            <person name="Andreopoulos B."/>
            <person name="Lu D."/>
            <person name="Skrede I."/>
            <person name="Drula E."/>
            <person name="Henrissat B."/>
            <person name="Morin E."/>
            <person name="Kohler A."/>
            <person name="Barry K."/>
            <person name="LaButti K."/>
            <person name="Morin E."/>
            <person name="Salamov A."/>
            <person name="Lipzen A."/>
            <person name="Mereny Z."/>
            <person name="Hegedus B."/>
            <person name="Baldrian P."/>
            <person name="Stursova M."/>
            <person name="Weitz H."/>
            <person name="Taylor A."/>
            <person name="Grigoriev I.V."/>
            <person name="Nagy L.G."/>
            <person name="Martin F."/>
            <person name="Kauserud H."/>
        </authorList>
    </citation>
    <scope>NUCLEOTIDE SEQUENCE</scope>
    <source>
        <strain evidence="4">CBHHK002</strain>
    </source>
</reference>
<feature type="compositionally biased region" description="Basic residues" evidence="1">
    <location>
        <begin position="557"/>
        <end position="569"/>
    </location>
</feature>
<evidence type="ECO:0000256" key="2">
    <source>
        <dbReference type="SAM" id="SignalP"/>
    </source>
</evidence>
<feature type="chain" id="PRO_5042250908" description="DUF1996 domain-containing protein" evidence="2">
    <location>
        <begin position="22"/>
        <end position="596"/>
    </location>
</feature>
<feature type="compositionally biased region" description="Polar residues" evidence="1">
    <location>
        <begin position="412"/>
        <end position="427"/>
    </location>
</feature>
<comment type="caution">
    <text evidence="4">The sequence shown here is derived from an EMBL/GenBank/DDBJ whole genome shotgun (WGS) entry which is preliminary data.</text>
</comment>
<evidence type="ECO:0000313" key="5">
    <source>
        <dbReference type="Proteomes" id="UP001218218"/>
    </source>
</evidence>
<dbReference type="InterPro" id="IPR018535">
    <property type="entry name" value="DUF1996"/>
</dbReference>
<feature type="compositionally biased region" description="Gly residues" evidence="1">
    <location>
        <begin position="503"/>
        <end position="516"/>
    </location>
</feature>
<feature type="compositionally biased region" description="Low complexity" evidence="1">
    <location>
        <begin position="368"/>
        <end position="411"/>
    </location>
</feature>
<feature type="compositionally biased region" description="Gly residues" evidence="1">
    <location>
        <begin position="466"/>
        <end position="489"/>
    </location>
</feature>
<dbReference type="Proteomes" id="UP001218218">
    <property type="component" value="Unassembled WGS sequence"/>
</dbReference>
<keyword evidence="2" id="KW-0732">Signal</keyword>
<dbReference type="PANTHER" id="PTHR43662">
    <property type="match status" value="1"/>
</dbReference>
<evidence type="ECO:0000313" key="4">
    <source>
        <dbReference type="EMBL" id="KAJ7352259.1"/>
    </source>
</evidence>
<dbReference type="PANTHER" id="PTHR43662:SF3">
    <property type="entry name" value="DOMAIN PROTEIN, PUTATIVE (AFU_ORTHOLOGUE AFUA_6G11970)-RELATED"/>
    <property type="match status" value="1"/>
</dbReference>
<name>A0AAD7EUP7_9AGAR</name>
<feature type="signal peptide" evidence="2">
    <location>
        <begin position="1"/>
        <end position="21"/>
    </location>
</feature>
<sequence>MAPTPLSKFLLAAAVFSSANAYFLFGMNNVITTERLDPIVSPGKVSGHTHTIVGGSNFRASTNTSYLRQSECTSSPIKEDKSNYWAPTLYFQWKNGSFTSVSGSPVMYYLFSDTAGVTTPFPDDFRMLSGTPTLRSYDASSFAQQAVTFLCLDFSGTTTKHNELPAQECPSGIRAQINFPSCWDGKNTDSADHKSHVAYLSDGPDSGTCKDPNFPKTLPRIFMEMYLDTAGLYAQRANAMNPSQPFVYAMGDPTGYGYHADFMMGWDKGVLDKVVDKCQCTSAAFGDPTCCSTAGYFTFKKGGTCRITRGVDEIATGTLPALPGNNPVVPLNGLSTNLVAPVTPALLSPVYAYTGDSSTQIGEPVGPPVTATGAGAATSTPAAGSTSTSAAGTTSTPVAVSSSSPVKATSTKGAGTSKNGATSTSVPVSAPTSGSGSPGQGSGSSSGSGSGSSNGGSGSSSPSKGSGSGSSGSGSGSSGSGSGSSGSGSSGSSSGSSSPSKGSGSGSSGSGSGSGYPGSPSTGSGSNSGTPSKGSSSNSGASSSPGSSHSSGSGNKACHKKTSHSKRTAAQRARAFHESSRRRFASLDARFVEEDF</sequence>
<evidence type="ECO:0000256" key="1">
    <source>
        <dbReference type="SAM" id="MobiDB-lite"/>
    </source>
</evidence>
<dbReference type="AlphaFoldDB" id="A0AAD7EUP7"/>
<gene>
    <name evidence="4" type="ORF">DFH08DRAFT_1077978</name>
</gene>
<keyword evidence="5" id="KW-1185">Reference proteome</keyword>
<dbReference type="EMBL" id="JARIHO010000012">
    <property type="protein sequence ID" value="KAJ7352259.1"/>
    <property type="molecule type" value="Genomic_DNA"/>
</dbReference>
<proteinExistence type="predicted"/>
<dbReference type="Pfam" id="PF09362">
    <property type="entry name" value="DUF1996"/>
    <property type="match status" value="1"/>
</dbReference>
<protein>
    <recommendedName>
        <fullName evidence="3">DUF1996 domain-containing protein</fullName>
    </recommendedName>
</protein>
<feature type="domain" description="DUF1996" evidence="3">
    <location>
        <begin position="37"/>
        <end position="266"/>
    </location>
</feature>